<name>A0A1H6F516_9GAMM</name>
<gene>
    <name evidence="2" type="ORF">MBHS_00502</name>
</gene>
<keyword evidence="3" id="KW-1185">Reference proteome</keyword>
<evidence type="ECO:0000313" key="2">
    <source>
        <dbReference type="EMBL" id="SEH04653.1"/>
    </source>
</evidence>
<dbReference type="InterPro" id="IPR023376">
    <property type="entry name" value="YqcC-like_dom"/>
</dbReference>
<organism evidence="2 3">
    <name type="scientific">Candidatus Venteria ishoeyi</name>
    <dbReference type="NCBI Taxonomy" id="1899563"/>
    <lineage>
        <taxon>Bacteria</taxon>
        <taxon>Pseudomonadati</taxon>
        <taxon>Pseudomonadota</taxon>
        <taxon>Gammaproteobacteria</taxon>
        <taxon>Thiotrichales</taxon>
        <taxon>Thiotrichaceae</taxon>
        <taxon>Venteria</taxon>
    </lineage>
</organism>
<dbReference type="Proteomes" id="UP000236724">
    <property type="component" value="Unassembled WGS sequence"/>
</dbReference>
<dbReference type="InterPro" id="IPR036814">
    <property type="entry name" value="YqcC-like_sf"/>
</dbReference>
<protein>
    <recommendedName>
        <fullName evidence="1">YqcC-like domain-containing protein</fullName>
    </recommendedName>
</protein>
<evidence type="ECO:0000313" key="3">
    <source>
        <dbReference type="Proteomes" id="UP000236724"/>
    </source>
</evidence>
<reference evidence="2 3" key="1">
    <citation type="submission" date="2016-10" db="EMBL/GenBank/DDBJ databases">
        <authorList>
            <person name="de Groot N.N."/>
        </authorList>
    </citation>
    <scope>NUCLEOTIDE SEQUENCE [LARGE SCALE GENOMIC DNA]</scope>
    <source>
        <strain evidence="2">MBHS1</strain>
    </source>
</reference>
<accession>A0A1H6F516</accession>
<sequence>MKPDNITVIETMDVADLILAIEAELRILDIWDKQQPAPAALQSTTPFCYDTLYLHQWLQWIFIPGIKNLLENNAALPANCAIAPLAEEVFPKQIQGDCTHLLHLLQRFDVVCHSK</sequence>
<feature type="domain" description="YqcC-like" evidence="1">
    <location>
        <begin position="14"/>
        <end position="109"/>
    </location>
</feature>
<dbReference type="SUPFAM" id="SSF158452">
    <property type="entry name" value="YqcC-like"/>
    <property type="match status" value="1"/>
</dbReference>
<dbReference type="PANTHER" id="PTHR39586">
    <property type="entry name" value="CYTOPLASMIC PROTEIN-RELATED"/>
    <property type="match status" value="1"/>
</dbReference>
<dbReference type="GO" id="GO:0044010">
    <property type="term" value="P:single-species biofilm formation"/>
    <property type="evidence" value="ECO:0007669"/>
    <property type="project" value="TreeGrafter"/>
</dbReference>
<dbReference type="Gene3D" id="1.20.1440.40">
    <property type="entry name" value="YqcC-like"/>
    <property type="match status" value="1"/>
</dbReference>
<dbReference type="AlphaFoldDB" id="A0A1H6F516"/>
<evidence type="ECO:0000259" key="1">
    <source>
        <dbReference type="Pfam" id="PF04287"/>
    </source>
</evidence>
<dbReference type="InterPro" id="IPR007384">
    <property type="entry name" value="UCP006257"/>
</dbReference>
<dbReference type="EMBL" id="FMSV02000072">
    <property type="protein sequence ID" value="SEH04653.1"/>
    <property type="molecule type" value="Genomic_DNA"/>
</dbReference>
<dbReference type="Pfam" id="PF04287">
    <property type="entry name" value="DUF446"/>
    <property type="match status" value="1"/>
</dbReference>
<dbReference type="PANTHER" id="PTHR39586:SF1">
    <property type="entry name" value="CYTOPLASMIC PROTEIN"/>
    <property type="match status" value="1"/>
</dbReference>
<dbReference type="PIRSF" id="PIRSF006257">
    <property type="entry name" value="UCP006257"/>
    <property type="match status" value="1"/>
</dbReference>
<proteinExistence type="predicted"/>
<dbReference type="RefSeq" id="WP_286018975.1">
    <property type="nucleotide sequence ID" value="NZ_FMSV02000072.1"/>
</dbReference>